<dbReference type="InterPro" id="IPR036872">
    <property type="entry name" value="CH_dom_sf"/>
</dbReference>
<dbReference type="AlphaFoldDB" id="K2N1K4"/>
<dbReference type="InterPro" id="IPR001715">
    <property type="entry name" value="CH_dom"/>
</dbReference>
<feature type="compositionally biased region" description="Basic and acidic residues" evidence="2">
    <location>
        <begin position="145"/>
        <end position="156"/>
    </location>
</feature>
<feature type="compositionally biased region" description="Polar residues" evidence="2">
    <location>
        <begin position="218"/>
        <end position="227"/>
    </location>
</feature>
<dbReference type="PANTHER" id="PTHR42180:SF4">
    <property type="entry name" value="CALPONIN-HOMOLOGY (CH) DOMAIN-CONTAINING PROTEIN"/>
    <property type="match status" value="1"/>
</dbReference>
<feature type="coiled-coil region" evidence="1">
    <location>
        <begin position="695"/>
        <end position="722"/>
    </location>
</feature>
<dbReference type="SUPFAM" id="SSF47576">
    <property type="entry name" value="Calponin-homology domain, CH-domain"/>
    <property type="match status" value="1"/>
</dbReference>
<comment type="caution">
    <text evidence="4">The sequence shown here is derived from an EMBL/GenBank/DDBJ whole genome shotgun (WGS) entry which is preliminary data.</text>
</comment>
<feature type="compositionally biased region" description="Low complexity" evidence="2">
    <location>
        <begin position="171"/>
        <end position="186"/>
    </location>
</feature>
<accession>K2N1K4</accession>
<evidence type="ECO:0000259" key="3">
    <source>
        <dbReference type="PROSITE" id="PS50021"/>
    </source>
</evidence>
<reference evidence="4 5" key="1">
    <citation type="journal article" date="2012" name="BMC Genomics">
        <title>Comparative genomic analysis of human infective Trypanosoma cruzi lineages with the bat-restricted subspecies T. cruzi marinkellei.</title>
        <authorList>
            <person name="Franzen O."/>
            <person name="Talavera-Lopez C."/>
            <person name="Ochaya S."/>
            <person name="Butler C.E."/>
            <person name="Messenger L.A."/>
            <person name="Lewis M.D."/>
            <person name="Llewellyn M.S."/>
            <person name="Marinkelle C.J."/>
            <person name="Tyler K.M."/>
            <person name="Miles M.A."/>
            <person name="Andersson B."/>
        </authorList>
    </citation>
    <scope>NUCLEOTIDE SEQUENCE [LARGE SCALE GENOMIC DNA]</scope>
    <source>
        <strain evidence="4 5">B7</strain>
    </source>
</reference>
<dbReference type="CDD" id="cd00014">
    <property type="entry name" value="CH_SF"/>
    <property type="match status" value="1"/>
</dbReference>
<feature type="domain" description="Calponin-homology (CH)" evidence="3">
    <location>
        <begin position="3"/>
        <end position="107"/>
    </location>
</feature>
<dbReference type="PANTHER" id="PTHR42180">
    <property type="entry name" value="HOMOLOGY DOMAIN-CONTAINING PROTEIN,PUTATIVE-RELATED"/>
    <property type="match status" value="1"/>
</dbReference>
<gene>
    <name evidence="4" type="ORF">MOQ_007835</name>
</gene>
<dbReference type="Proteomes" id="UP000007350">
    <property type="component" value="Unassembled WGS sequence"/>
</dbReference>
<sequence length="850" mass="93797">MAPLGKKELLLWAAEASGIRPCNKYADLRDGVVLLALASRLFPATVDPRLLRRGPIDVERNWGALRRVMERHGLPLHLCDRQAVAAGHARHCFNMLVLFYFLTRLAQDSDFCVDFANPIDAGIAEFLQSPQSLLSVGKLPAACEEGKQVEEGENEQRSGGSIPVLPPPSSSSPSSFPPFASANSSSYPLHGALTTSSAKTSSDVEEPVRRGRSGGGVTKTQGPQISNARLQEELDHVRTTSQLMLAQQRTLLTSEVARMTEQFEIRMAMLRLERDHEVRQCLLDVREEYESFLSDIKENETVASAPSSSPSFVALRALEGKVHTYERELAEARETIQQLHNAINLQHVRYEAFAERICSVCATAPPGVSGEDDFLKTMNALLETQPQGVRDAVILRLKTLLSQVKVPPSEDQRNEPRTKEEKKEGEGEVEEECHGPTGGMSGEAQRFRMQLERSKKAKEVSRQQHQDWYAVPLTDGLEAPSCMIDVETCDAICARANAVAEAHTTAASPVRQELQRLVLAVQVLQARVQTATNALMVYKEKQQSLQEQLLCVQQSRELEAHERERTFEARLEEQRRRLEANEAALTTKLRLVEERCSRRESVANMLHERVREMLGSLLKQTHGHVGGGFGAGDGSDLALAGVQAALQRMLTEVADSQRTRDSMEGALGELSKEVAILRHDLARRELEVKSLQTSIAAVEAARREEKMELSKATAEADALRDAMTVEMDAYRRYIKRVGELMTTMGVSPPSLQQSPPFLAVATTNNNNNNDNDTRASMPAPFSELNSVNGIFNDMRAAKQIKDTAAVSTGRASVTAAATAGASTASSLLSPEELERRKMEILSKYGFSNRL</sequence>
<evidence type="ECO:0000313" key="5">
    <source>
        <dbReference type="Proteomes" id="UP000007350"/>
    </source>
</evidence>
<keyword evidence="1" id="KW-0175">Coiled coil</keyword>
<feature type="region of interest" description="Disordered" evidence="2">
    <location>
        <begin position="145"/>
        <end position="227"/>
    </location>
</feature>
<proteinExistence type="predicted"/>
<feature type="compositionally biased region" description="Basic and acidic residues" evidence="2">
    <location>
        <begin position="408"/>
        <end position="426"/>
    </location>
</feature>
<keyword evidence="5" id="KW-1185">Reference proteome</keyword>
<dbReference type="OrthoDB" id="264536at2759"/>
<evidence type="ECO:0000313" key="4">
    <source>
        <dbReference type="EMBL" id="EKF28426.1"/>
    </source>
</evidence>
<feature type="region of interest" description="Disordered" evidence="2">
    <location>
        <begin position="405"/>
        <end position="443"/>
    </location>
</feature>
<evidence type="ECO:0000256" key="1">
    <source>
        <dbReference type="SAM" id="Coils"/>
    </source>
</evidence>
<feature type="coiled-coil region" evidence="1">
    <location>
        <begin position="521"/>
        <end position="595"/>
    </location>
</feature>
<name>K2N1K4_TRYCR</name>
<feature type="coiled-coil region" evidence="1">
    <location>
        <begin position="315"/>
        <end position="342"/>
    </location>
</feature>
<evidence type="ECO:0000256" key="2">
    <source>
        <dbReference type="SAM" id="MobiDB-lite"/>
    </source>
</evidence>
<organism evidence="4 5">
    <name type="scientific">Trypanosoma cruzi marinkellei</name>
    <dbReference type="NCBI Taxonomy" id="85056"/>
    <lineage>
        <taxon>Eukaryota</taxon>
        <taxon>Discoba</taxon>
        <taxon>Euglenozoa</taxon>
        <taxon>Kinetoplastea</taxon>
        <taxon>Metakinetoplastina</taxon>
        <taxon>Trypanosomatida</taxon>
        <taxon>Trypanosomatidae</taxon>
        <taxon>Trypanosoma</taxon>
        <taxon>Schizotrypanum</taxon>
    </lineage>
</organism>
<protein>
    <recommendedName>
        <fullName evidence="3">Calponin-homology (CH) domain-containing protein</fullName>
    </recommendedName>
</protein>
<dbReference type="PROSITE" id="PS50021">
    <property type="entry name" value="CH"/>
    <property type="match status" value="1"/>
</dbReference>
<dbReference type="EMBL" id="AHKC01015762">
    <property type="protein sequence ID" value="EKF28426.1"/>
    <property type="molecule type" value="Genomic_DNA"/>
</dbReference>